<keyword evidence="1" id="KW-0812">Transmembrane</keyword>
<proteinExistence type="predicted"/>
<feature type="non-terminal residue" evidence="3">
    <location>
        <position position="1"/>
    </location>
</feature>
<protein>
    <submittedName>
        <fullName evidence="3">Uncharacterized protein</fullName>
    </submittedName>
</protein>
<keyword evidence="1" id="KW-1133">Transmembrane helix</keyword>
<dbReference type="AlphaFoldDB" id="A0A0B7B7E3"/>
<evidence type="ECO:0000313" key="3">
    <source>
        <dbReference type="EMBL" id="CEK88000.1"/>
    </source>
</evidence>
<evidence type="ECO:0000313" key="2">
    <source>
        <dbReference type="EMBL" id="CEK87999.1"/>
    </source>
</evidence>
<evidence type="ECO:0000256" key="1">
    <source>
        <dbReference type="SAM" id="Phobius"/>
    </source>
</evidence>
<gene>
    <name evidence="3" type="primary">ORF162607</name>
    <name evidence="2" type="synonym">ORF162599</name>
</gene>
<accession>A0A0B7B7E3</accession>
<dbReference type="EMBL" id="HACG01041135">
    <property type="protein sequence ID" value="CEK88000.1"/>
    <property type="molecule type" value="Transcribed_RNA"/>
</dbReference>
<feature type="transmembrane region" description="Helical" evidence="1">
    <location>
        <begin position="12"/>
        <end position="31"/>
    </location>
</feature>
<name>A0A0B7B7E3_9EUPU</name>
<keyword evidence="1" id="KW-0472">Membrane</keyword>
<dbReference type="EMBL" id="HACG01041134">
    <property type="protein sequence ID" value="CEK87999.1"/>
    <property type="molecule type" value="Transcribed_RNA"/>
</dbReference>
<reference evidence="3" key="1">
    <citation type="submission" date="2014-12" db="EMBL/GenBank/DDBJ databases">
        <title>Insight into the proteome of Arion vulgaris.</title>
        <authorList>
            <person name="Aradska J."/>
            <person name="Bulat T."/>
            <person name="Smidak R."/>
            <person name="Sarate P."/>
            <person name="Gangsoo J."/>
            <person name="Sialana F."/>
            <person name="Bilban M."/>
            <person name="Lubec G."/>
        </authorList>
    </citation>
    <scope>NUCLEOTIDE SEQUENCE</scope>
    <source>
        <tissue evidence="3">Skin</tissue>
    </source>
</reference>
<organism evidence="3">
    <name type="scientific">Arion vulgaris</name>
    <dbReference type="NCBI Taxonomy" id="1028688"/>
    <lineage>
        <taxon>Eukaryota</taxon>
        <taxon>Metazoa</taxon>
        <taxon>Spiralia</taxon>
        <taxon>Lophotrochozoa</taxon>
        <taxon>Mollusca</taxon>
        <taxon>Gastropoda</taxon>
        <taxon>Heterobranchia</taxon>
        <taxon>Euthyneura</taxon>
        <taxon>Panpulmonata</taxon>
        <taxon>Eupulmonata</taxon>
        <taxon>Stylommatophora</taxon>
        <taxon>Helicina</taxon>
        <taxon>Arionoidea</taxon>
        <taxon>Arionidae</taxon>
        <taxon>Arion</taxon>
    </lineage>
</organism>
<sequence length="62" mass="7542">WIGEKKSSHKYQILALFNCLLTLLNSVRYALHWNPQRMRRMGRSNNIWQRTVEEEIRVIEIT</sequence>